<name>A0A2T5YTA0_9BACT</name>
<keyword evidence="4" id="KW-1185">Reference proteome</keyword>
<dbReference type="Proteomes" id="UP000244225">
    <property type="component" value="Unassembled WGS sequence"/>
</dbReference>
<reference evidence="3 4" key="1">
    <citation type="submission" date="2018-04" db="EMBL/GenBank/DDBJ databases">
        <title>Genomic Encyclopedia of Archaeal and Bacterial Type Strains, Phase II (KMG-II): from individual species to whole genera.</title>
        <authorList>
            <person name="Goeker M."/>
        </authorList>
    </citation>
    <scope>NUCLEOTIDE SEQUENCE [LARGE SCALE GENOMIC DNA]</scope>
    <source>
        <strain evidence="3 4">DSM 100162</strain>
    </source>
</reference>
<dbReference type="RefSeq" id="WP_108210087.1">
    <property type="nucleotide sequence ID" value="NZ_QBKI01000001.1"/>
</dbReference>
<protein>
    <recommendedName>
        <fullName evidence="5">PepSY domain-containing protein</fullName>
    </recommendedName>
</protein>
<feature type="chain" id="PRO_5015630885" description="PepSY domain-containing protein" evidence="2">
    <location>
        <begin position="21"/>
        <end position="109"/>
    </location>
</feature>
<dbReference type="SUPFAM" id="SSF160574">
    <property type="entry name" value="BT0923-like"/>
    <property type="match status" value="1"/>
</dbReference>
<accession>A0A2T5YTA0</accession>
<dbReference type="AlphaFoldDB" id="A0A2T5YTA0"/>
<feature type="compositionally biased region" description="Low complexity" evidence="1">
    <location>
        <begin position="23"/>
        <end position="36"/>
    </location>
</feature>
<feature type="signal peptide" evidence="2">
    <location>
        <begin position="1"/>
        <end position="20"/>
    </location>
</feature>
<keyword evidence="2" id="KW-0732">Signal</keyword>
<comment type="caution">
    <text evidence="3">The sequence shown here is derived from an EMBL/GenBank/DDBJ whole genome shotgun (WGS) entry which is preliminary data.</text>
</comment>
<feature type="region of interest" description="Disordered" evidence="1">
    <location>
        <begin position="23"/>
        <end position="46"/>
    </location>
</feature>
<dbReference type="EMBL" id="QBKI01000001">
    <property type="protein sequence ID" value="PTX22533.1"/>
    <property type="molecule type" value="Genomic_DNA"/>
</dbReference>
<organism evidence="3 4">
    <name type="scientific">Pontibacter mucosus</name>
    <dbReference type="NCBI Taxonomy" id="1649266"/>
    <lineage>
        <taxon>Bacteria</taxon>
        <taxon>Pseudomonadati</taxon>
        <taxon>Bacteroidota</taxon>
        <taxon>Cytophagia</taxon>
        <taxon>Cytophagales</taxon>
        <taxon>Hymenobacteraceae</taxon>
        <taxon>Pontibacter</taxon>
    </lineage>
</organism>
<evidence type="ECO:0000313" key="4">
    <source>
        <dbReference type="Proteomes" id="UP000244225"/>
    </source>
</evidence>
<dbReference type="Gene3D" id="3.10.450.360">
    <property type="match status" value="1"/>
</dbReference>
<evidence type="ECO:0008006" key="5">
    <source>
        <dbReference type="Google" id="ProtNLM"/>
    </source>
</evidence>
<dbReference type="OrthoDB" id="853999at2"/>
<evidence type="ECO:0000313" key="3">
    <source>
        <dbReference type="EMBL" id="PTX22533.1"/>
    </source>
</evidence>
<evidence type="ECO:0000256" key="2">
    <source>
        <dbReference type="SAM" id="SignalP"/>
    </source>
</evidence>
<proteinExistence type="predicted"/>
<sequence>MKKISVLALAFALAGFTAQAQETATQNTEQTTQQGQEKGKQKIAPDELPDAVKQAIVTNEEYANWTLGEVHKVQAAEGGAPATFEVQFINGEEQPVVVRFDENGKKVES</sequence>
<gene>
    <name evidence="3" type="ORF">C8N40_101359</name>
</gene>
<evidence type="ECO:0000256" key="1">
    <source>
        <dbReference type="SAM" id="MobiDB-lite"/>
    </source>
</evidence>